<evidence type="ECO:0000256" key="6">
    <source>
        <dbReference type="SAM" id="MobiDB-lite"/>
    </source>
</evidence>
<comment type="similarity">
    <text evidence="5">Belongs to the SAT4 family.</text>
</comment>
<feature type="transmembrane region" description="Helical" evidence="7">
    <location>
        <begin position="56"/>
        <end position="75"/>
    </location>
</feature>
<comment type="caution">
    <text evidence="9">The sequence shown here is derived from an EMBL/GenBank/DDBJ whole genome shotgun (WGS) entry which is preliminary data.</text>
</comment>
<evidence type="ECO:0000256" key="7">
    <source>
        <dbReference type="SAM" id="Phobius"/>
    </source>
</evidence>
<dbReference type="InterPro" id="IPR049326">
    <property type="entry name" value="Rhodopsin_dom_fungi"/>
</dbReference>
<evidence type="ECO:0000256" key="3">
    <source>
        <dbReference type="ARBA" id="ARBA00022989"/>
    </source>
</evidence>
<evidence type="ECO:0000256" key="2">
    <source>
        <dbReference type="ARBA" id="ARBA00022692"/>
    </source>
</evidence>
<evidence type="ECO:0000313" key="10">
    <source>
        <dbReference type="Proteomes" id="UP001305647"/>
    </source>
</evidence>
<comment type="subcellular location">
    <subcellularLocation>
        <location evidence="1">Membrane</location>
        <topology evidence="1">Multi-pass membrane protein</topology>
    </subcellularLocation>
</comment>
<keyword evidence="3 7" id="KW-1133">Transmembrane helix</keyword>
<evidence type="ECO:0000256" key="1">
    <source>
        <dbReference type="ARBA" id="ARBA00004141"/>
    </source>
</evidence>
<gene>
    <name evidence="9" type="ORF">N658DRAFT_432971</name>
</gene>
<dbReference type="PANTHER" id="PTHR33048">
    <property type="entry name" value="PTH11-LIKE INTEGRAL MEMBRANE PROTEIN (AFU_ORTHOLOGUE AFUA_5G11245)"/>
    <property type="match status" value="1"/>
</dbReference>
<dbReference type="Proteomes" id="UP001305647">
    <property type="component" value="Unassembled WGS sequence"/>
</dbReference>
<protein>
    <recommendedName>
        <fullName evidence="8">Rhodopsin domain-containing protein</fullName>
    </recommendedName>
</protein>
<evidence type="ECO:0000256" key="4">
    <source>
        <dbReference type="ARBA" id="ARBA00023136"/>
    </source>
</evidence>
<name>A0AAN6PWK6_9PEZI</name>
<feature type="domain" description="Rhodopsin" evidence="8">
    <location>
        <begin position="40"/>
        <end position="281"/>
    </location>
</feature>
<dbReference type="AlphaFoldDB" id="A0AAN6PWK6"/>
<keyword evidence="2 7" id="KW-0812">Transmembrane</keyword>
<feature type="compositionally biased region" description="Low complexity" evidence="6">
    <location>
        <begin position="326"/>
        <end position="337"/>
    </location>
</feature>
<dbReference type="GO" id="GO:0016020">
    <property type="term" value="C:membrane"/>
    <property type="evidence" value="ECO:0007669"/>
    <property type="project" value="UniProtKB-SubCell"/>
</dbReference>
<dbReference type="Pfam" id="PF20684">
    <property type="entry name" value="Fung_rhodopsin"/>
    <property type="match status" value="1"/>
</dbReference>
<keyword evidence="10" id="KW-1185">Reference proteome</keyword>
<feature type="region of interest" description="Disordered" evidence="6">
    <location>
        <begin position="324"/>
        <end position="394"/>
    </location>
</feature>
<feature type="transmembrane region" description="Helical" evidence="7">
    <location>
        <begin position="99"/>
        <end position="123"/>
    </location>
</feature>
<feature type="transmembrane region" description="Helical" evidence="7">
    <location>
        <begin position="219"/>
        <end position="239"/>
    </location>
</feature>
<evidence type="ECO:0000256" key="5">
    <source>
        <dbReference type="ARBA" id="ARBA00038359"/>
    </source>
</evidence>
<reference evidence="9" key="1">
    <citation type="journal article" date="2023" name="Mol. Phylogenet. Evol.">
        <title>Genome-scale phylogeny and comparative genomics of the fungal order Sordariales.</title>
        <authorList>
            <person name="Hensen N."/>
            <person name="Bonometti L."/>
            <person name="Westerberg I."/>
            <person name="Brannstrom I.O."/>
            <person name="Guillou S."/>
            <person name="Cros-Aarteil S."/>
            <person name="Calhoun S."/>
            <person name="Haridas S."/>
            <person name="Kuo A."/>
            <person name="Mondo S."/>
            <person name="Pangilinan J."/>
            <person name="Riley R."/>
            <person name="LaButti K."/>
            <person name="Andreopoulos B."/>
            <person name="Lipzen A."/>
            <person name="Chen C."/>
            <person name="Yan M."/>
            <person name="Daum C."/>
            <person name="Ng V."/>
            <person name="Clum A."/>
            <person name="Steindorff A."/>
            <person name="Ohm R.A."/>
            <person name="Martin F."/>
            <person name="Silar P."/>
            <person name="Natvig D.O."/>
            <person name="Lalanne C."/>
            <person name="Gautier V."/>
            <person name="Ament-Velasquez S.L."/>
            <person name="Kruys A."/>
            <person name="Hutchinson M.I."/>
            <person name="Powell A.J."/>
            <person name="Barry K."/>
            <person name="Miller A.N."/>
            <person name="Grigoriev I.V."/>
            <person name="Debuchy R."/>
            <person name="Gladieux P."/>
            <person name="Hiltunen Thoren M."/>
            <person name="Johannesson H."/>
        </authorList>
    </citation>
    <scope>NUCLEOTIDE SEQUENCE</scope>
    <source>
        <strain evidence="9">CBS 757.83</strain>
    </source>
</reference>
<keyword evidence="4 7" id="KW-0472">Membrane</keyword>
<evidence type="ECO:0000313" key="9">
    <source>
        <dbReference type="EMBL" id="KAK4097969.1"/>
    </source>
</evidence>
<dbReference type="EMBL" id="MU863664">
    <property type="protein sequence ID" value="KAK4097969.1"/>
    <property type="molecule type" value="Genomic_DNA"/>
</dbReference>
<organism evidence="9 10">
    <name type="scientific">Parathielavia hyrcaniae</name>
    <dbReference type="NCBI Taxonomy" id="113614"/>
    <lineage>
        <taxon>Eukaryota</taxon>
        <taxon>Fungi</taxon>
        <taxon>Dikarya</taxon>
        <taxon>Ascomycota</taxon>
        <taxon>Pezizomycotina</taxon>
        <taxon>Sordariomycetes</taxon>
        <taxon>Sordariomycetidae</taxon>
        <taxon>Sordariales</taxon>
        <taxon>Chaetomiaceae</taxon>
        <taxon>Parathielavia</taxon>
    </lineage>
</organism>
<proteinExistence type="inferred from homology"/>
<evidence type="ECO:0000259" key="8">
    <source>
        <dbReference type="Pfam" id="PF20684"/>
    </source>
</evidence>
<reference evidence="9" key="2">
    <citation type="submission" date="2023-05" db="EMBL/GenBank/DDBJ databases">
        <authorList>
            <consortium name="Lawrence Berkeley National Laboratory"/>
            <person name="Steindorff A."/>
            <person name="Hensen N."/>
            <person name="Bonometti L."/>
            <person name="Westerberg I."/>
            <person name="Brannstrom I.O."/>
            <person name="Guillou S."/>
            <person name="Cros-Aarteil S."/>
            <person name="Calhoun S."/>
            <person name="Haridas S."/>
            <person name="Kuo A."/>
            <person name="Mondo S."/>
            <person name="Pangilinan J."/>
            <person name="Riley R."/>
            <person name="Labutti K."/>
            <person name="Andreopoulos B."/>
            <person name="Lipzen A."/>
            <person name="Chen C."/>
            <person name="Yanf M."/>
            <person name="Daum C."/>
            <person name="Ng V."/>
            <person name="Clum A."/>
            <person name="Ohm R."/>
            <person name="Martin F."/>
            <person name="Silar P."/>
            <person name="Natvig D."/>
            <person name="Lalanne C."/>
            <person name="Gautier V."/>
            <person name="Ament-Velasquez S.L."/>
            <person name="Kruys A."/>
            <person name="Hutchinson M.I."/>
            <person name="Powell A.J."/>
            <person name="Barry K."/>
            <person name="Miller A.N."/>
            <person name="Grigoriev I.V."/>
            <person name="Debuchy R."/>
            <person name="Gladieux P."/>
            <person name="Thoren M.H."/>
            <person name="Johannesson H."/>
        </authorList>
    </citation>
    <scope>NUCLEOTIDE SEQUENCE</scope>
    <source>
        <strain evidence="9">CBS 757.83</strain>
    </source>
</reference>
<accession>A0AAN6PWK6</accession>
<dbReference type="PANTHER" id="PTHR33048:SF47">
    <property type="entry name" value="INTEGRAL MEMBRANE PROTEIN-RELATED"/>
    <property type="match status" value="1"/>
</dbReference>
<sequence>MSSSHVAARSSGPADDADQSHTIIAWAAVLLGVASVAVGLRFYVRARLVRSVKSEDWCMLLALAFAIMASTFLVLEAQNGLGRPITTVLPEELMAYLKWAWFQGVFYYLSLWLTKTSILLLYLRVLTHDYIRKATWTVLVIVAIYNVYVLAMQLTMCIPLHKNWDPSVVDGYCHSDTGHGQQIFWAMVYLHIITDFMIFVIPIPVVLAMTIPMRQKLGLLFVFTVGLFVCVISIVRAAHLHQLIAGLNVTWDMIQMANWSSAELNISIVCGCMPTLRPLLAKMFGPLMNRFFPYPNQPYTDANEEQPRTIGSMPLKAFQFGRQSKQQGSGAAAPPSATSWGREETLASADLDTARNGVNSKGMDSDAELIVGSNDVGMRPNHQPREPPLVHARG</sequence>
<feature type="transmembrane region" description="Helical" evidence="7">
    <location>
        <begin position="23"/>
        <end position="44"/>
    </location>
</feature>
<feature type="transmembrane region" description="Helical" evidence="7">
    <location>
        <begin position="183"/>
        <end position="207"/>
    </location>
</feature>
<feature type="transmembrane region" description="Helical" evidence="7">
    <location>
        <begin position="135"/>
        <end position="156"/>
    </location>
</feature>
<dbReference type="InterPro" id="IPR052337">
    <property type="entry name" value="SAT4-like"/>
</dbReference>